<dbReference type="EMBL" id="CP008889">
    <property type="protein sequence ID" value="AIF40324.1"/>
    <property type="molecule type" value="Genomic_DNA"/>
</dbReference>
<keyword evidence="1" id="KW-1133">Transmembrane helix</keyword>
<proteinExistence type="predicted"/>
<feature type="transmembrane region" description="Helical" evidence="1">
    <location>
        <begin position="50"/>
        <end position="69"/>
    </location>
</feature>
<evidence type="ECO:0000313" key="2">
    <source>
        <dbReference type="EMBL" id="AIF40324.1"/>
    </source>
</evidence>
<feature type="transmembrane region" description="Helical" evidence="1">
    <location>
        <begin position="105"/>
        <end position="124"/>
    </location>
</feature>
<name>A0A075JEG2_9MICO</name>
<evidence type="ECO:0000313" key="3">
    <source>
        <dbReference type="Proteomes" id="UP000027986"/>
    </source>
</evidence>
<keyword evidence="1" id="KW-0472">Membrane</keyword>
<reference evidence="2 3" key="1">
    <citation type="submission" date="2014-07" db="EMBL/GenBank/DDBJ databases">
        <title>Genome Sequencing of Dermacoccus nishinomiyaensis.</title>
        <authorList>
            <person name="Hong K.W."/>
            <person name="Chan K.G."/>
        </authorList>
    </citation>
    <scope>NUCLEOTIDE SEQUENCE [LARGE SCALE GENOMIC DNA]</scope>
    <source>
        <strain evidence="2 3">M25</strain>
    </source>
</reference>
<evidence type="ECO:0000256" key="1">
    <source>
        <dbReference type="SAM" id="Phobius"/>
    </source>
</evidence>
<keyword evidence="1" id="KW-0812">Transmembrane</keyword>
<organism evidence="2 3">
    <name type="scientific">Dermacoccus nishinomiyaensis</name>
    <dbReference type="NCBI Taxonomy" id="1274"/>
    <lineage>
        <taxon>Bacteria</taxon>
        <taxon>Bacillati</taxon>
        <taxon>Actinomycetota</taxon>
        <taxon>Actinomycetes</taxon>
        <taxon>Micrococcales</taxon>
        <taxon>Dermacoccaceae</taxon>
        <taxon>Dermacoccus</taxon>
    </lineage>
</organism>
<protein>
    <submittedName>
        <fullName evidence="2">Uncharacterized protein</fullName>
    </submittedName>
</protein>
<feature type="transmembrane region" description="Helical" evidence="1">
    <location>
        <begin position="81"/>
        <end position="99"/>
    </location>
</feature>
<dbReference type="AlphaFoldDB" id="A0A075JEG2"/>
<sequence length="145" mass="15808">MMAGALVQAVSTLVAWLDRDGTRAQTARLAHEFQRRTLPAGELERATDQARWFGLVTGAFCVVLWLLVARLCLRGRASGRTCATVLAIVYTFTFLLSGVRSFGPGALIGAVTMTLGLATVYLLWRRPVTPWLSSQGAARAARRTR</sequence>
<gene>
    <name evidence="2" type="ORF">HX89_04450</name>
</gene>
<dbReference type="HOGENOM" id="CLU_1783712_0_0_11"/>
<dbReference type="Proteomes" id="UP000027986">
    <property type="component" value="Chromosome"/>
</dbReference>
<accession>A0A075JEG2</accession>
<dbReference type="KEGG" id="dni:HX89_04450"/>
<keyword evidence="3" id="KW-1185">Reference proteome</keyword>